<protein>
    <recommendedName>
        <fullName evidence="4">Secondary thiamine-phosphate synthase enzyme</fullName>
    </recommendedName>
</protein>
<dbReference type="VEuPathDB" id="CryptoDB:Vbra_17797"/>
<dbReference type="Gene3D" id="2.60.120.460">
    <property type="entry name" value="YjbQ-like"/>
    <property type="match status" value="3"/>
</dbReference>
<reference evidence="2 3" key="1">
    <citation type="submission" date="2014-11" db="EMBL/GenBank/DDBJ databases">
        <authorList>
            <person name="Zhu J."/>
            <person name="Qi W."/>
            <person name="Song R."/>
        </authorList>
    </citation>
    <scope>NUCLEOTIDE SEQUENCE [LARGE SCALE GENOMIC DNA]</scope>
</reference>
<evidence type="ECO:0000313" key="2">
    <source>
        <dbReference type="EMBL" id="CEM28744.1"/>
    </source>
</evidence>
<dbReference type="OrthoDB" id="10255963at2759"/>
<dbReference type="Proteomes" id="UP000041254">
    <property type="component" value="Unassembled WGS sequence"/>
</dbReference>
<dbReference type="InParanoid" id="A0A0G4GGH8"/>
<keyword evidence="3" id="KW-1185">Reference proteome</keyword>
<evidence type="ECO:0008006" key="4">
    <source>
        <dbReference type="Google" id="ProtNLM"/>
    </source>
</evidence>
<gene>
    <name evidence="2" type="ORF">Vbra_17797</name>
</gene>
<evidence type="ECO:0000256" key="1">
    <source>
        <dbReference type="ARBA" id="ARBA00005534"/>
    </source>
</evidence>
<dbReference type="PANTHER" id="PTHR30615:SF8">
    <property type="entry name" value="UPF0047 PROTEIN C4A8.02C"/>
    <property type="match status" value="1"/>
</dbReference>
<dbReference type="EMBL" id="CDMY01000657">
    <property type="protein sequence ID" value="CEM28744.1"/>
    <property type="molecule type" value="Genomic_DNA"/>
</dbReference>
<comment type="similarity">
    <text evidence="1">Belongs to the UPF0047 family.</text>
</comment>
<dbReference type="AlphaFoldDB" id="A0A0G4GGH8"/>
<dbReference type="InterPro" id="IPR001602">
    <property type="entry name" value="UPF0047_YjbQ-like"/>
</dbReference>
<dbReference type="Pfam" id="PF01894">
    <property type="entry name" value="YjbQ"/>
    <property type="match status" value="2"/>
</dbReference>
<sequence length="417" mass="44161">MKPGQLVQKPLTIDSAQGNAVALSDILQKEVPLHKVPAGLLSLCAIEPGLSLGVIGGMDGGPSAVETALSRLTQGLGNNREEAIVRASVLGKSLAVPVRDGAIDLAASQEVYLVDNNSKVSGQRTIVATLVPGVDSKATSLPAPSRGCHIITRKVTHLSDSSGGDFGLMNVCAKHSGCSLTINENADADVRTDLEAAFNRLVPEKKGDSTRHANIKSTLVGPSITVPYDSRGSPQLGTWQGVYLNEHASPHDHDDRSRSITVTRLPSSAVAVQKTIRVTAPSRGCHAITDKVRAAIDDQLRKCTVGVVHVFIKHTSASLTFNDGIDAVQTGRLLEKALNHIVPEKWHHEFFQHTLEGPDDMTGHVKSTLFTAGCMLPVADGDINIGGNEVYLCEHRNTGGWGGGHNRSIVITLIGQA</sequence>
<dbReference type="PANTHER" id="PTHR30615">
    <property type="entry name" value="UNCHARACTERIZED PROTEIN YJBQ-RELATED"/>
    <property type="match status" value="1"/>
</dbReference>
<dbReference type="NCBIfam" id="TIGR00149">
    <property type="entry name" value="TIGR00149_YjbQ"/>
    <property type="match status" value="2"/>
</dbReference>
<dbReference type="SUPFAM" id="SSF111038">
    <property type="entry name" value="YjbQ-like"/>
    <property type="match status" value="3"/>
</dbReference>
<dbReference type="PhylomeDB" id="A0A0G4GGH8"/>
<proteinExistence type="inferred from homology"/>
<name>A0A0G4GGH8_VITBC</name>
<evidence type="ECO:0000313" key="3">
    <source>
        <dbReference type="Proteomes" id="UP000041254"/>
    </source>
</evidence>
<accession>A0A0G4GGH8</accession>
<organism evidence="2 3">
    <name type="scientific">Vitrella brassicaformis (strain CCMP3155)</name>
    <dbReference type="NCBI Taxonomy" id="1169540"/>
    <lineage>
        <taxon>Eukaryota</taxon>
        <taxon>Sar</taxon>
        <taxon>Alveolata</taxon>
        <taxon>Colpodellida</taxon>
        <taxon>Vitrellaceae</taxon>
        <taxon>Vitrella</taxon>
    </lineage>
</organism>
<dbReference type="InterPro" id="IPR035917">
    <property type="entry name" value="YjbQ-like_sf"/>
</dbReference>
<dbReference type="STRING" id="1169540.A0A0G4GGH8"/>